<evidence type="ECO:0000259" key="8">
    <source>
        <dbReference type="Pfam" id="PF08281"/>
    </source>
</evidence>
<dbReference type="GO" id="GO:0006352">
    <property type="term" value="P:DNA-templated transcription initiation"/>
    <property type="evidence" value="ECO:0007669"/>
    <property type="project" value="InterPro"/>
</dbReference>
<evidence type="ECO:0000256" key="6">
    <source>
        <dbReference type="SAM" id="MobiDB-lite"/>
    </source>
</evidence>
<dbReference type="EMBL" id="VFOX01000002">
    <property type="protein sequence ID" value="TQL81890.1"/>
    <property type="molecule type" value="Genomic_DNA"/>
</dbReference>
<evidence type="ECO:0000313" key="10">
    <source>
        <dbReference type="Proteomes" id="UP000317209"/>
    </source>
</evidence>
<comment type="caution">
    <text evidence="9">The sequence shown here is derived from an EMBL/GenBank/DDBJ whole genome shotgun (WGS) entry which is preliminary data.</text>
</comment>
<dbReference type="InterPro" id="IPR039425">
    <property type="entry name" value="RNA_pol_sigma-70-like"/>
</dbReference>
<keyword evidence="2" id="KW-0805">Transcription regulation</keyword>
<dbReference type="InterPro" id="IPR013325">
    <property type="entry name" value="RNA_pol_sigma_r2"/>
</dbReference>
<evidence type="ECO:0000256" key="1">
    <source>
        <dbReference type="ARBA" id="ARBA00010641"/>
    </source>
</evidence>
<evidence type="ECO:0000259" key="7">
    <source>
        <dbReference type="Pfam" id="PF04542"/>
    </source>
</evidence>
<dbReference type="InterPro" id="IPR013249">
    <property type="entry name" value="RNA_pol_sigma70_r4_t2"/>
</dbReference>
<evidence type="ECO:0000313" key="9">
    <source>
        <dbReference type="EMBL" id="TQL81890.1"/>
    </source>
</evidence>
<feature type="domain" description="RNA polymerase sigma-70 region 2" evidence="7">
    <location>
        <begin position="58"/>
        <end position="122"/>
    </location>
</feature>
<keyword evidence="4" id="KW-0238">DNA-binding</keyword>
<protein>
    <submittedName>
        <fullName evidence="9">RNA polymerase sigma-70 factor (ECF subfamily)</fullName>
    </submittedName>
</protein>
<evidence type="ECO:0000256" key="3">
    <source>
        <dbReference type="ARBA" id="ARBA00023082"/>
    </source>
</evidence>
<reference evidence="9 10" key="1">
    <citation type="submission" date="2019-06" db="EMBL/GenBank/DDBJ databases">
        <title>Sequencing the genomes of 1000 actinobacteria strains.</title>
        <authorList>
            <person name="Klenk H.-P."/>
        </authorList>
    </citation>
    <scope>NUCLEOTIDE SEQUENCE [LARGE SCALE GENOMIC DNA]</scope>
    <source>
        <strain evidence="9 10">DSM 20169</strain>
    </source>
</reference>
<dbReference type="Gene3D" id="1.10.1740.10">
    <property type="match status" value="1"/>
</dbReference>
<dbReference type="Pfam" id="PF08281">
    <property type="entry name" value="Sigma70_r4_2"/>
    <property type="match status" value="1"/>
</dbReference>
<dbReference type="CDD" id="cd06171">
    <property type="entry name" value="Sigma70_r4"/>
    <property type="match status" value="1"/>
</dbReference>
<dbReference type="GO" id="GO:0016987">
    <property type="term" value="F:sigma factor activity"/>
    <property type="evidence" value="ECO:0007669"/>
    <property type="project" value="UniProtKB-KW"/>
</dbReference>
<dbReference type="PANTHER" id="PTHR43133:SF8">
    <property type="entry name" value="RNA POLYMERASE SIGMA FACTOR HI_1459-RELATED"/>
    <property type="match status" value="1"/>
</dbReference>
<dbReference type="InterPro" id="IPR036388">
    <property type="entry name" value="WH-like_DNA-bd_sf"/>
</dbReference>
<dbReference type="InterPro" id="IPR007627">
    <property type="entry name" value="RNA_pol_sigma70_r2"/>
</dbReference>
<organism evidence="9 10">
    <name type="scientific">Microbacterium saperdae</name>
    <dbReference type="NCBI Taxonomy" id="69368"/>
    <lineage>
        <taxon>Bacteria</taxon>
        <taxon>Bacillati</taxon>
        <taxon>Actinomycetota</taxon>
        <taxon>Actinomycetes</taxon>
        <taxon>Micrococcales</taxon>
        <taxon>Microbacteriaceae</taxon>
        <taxon>Microbacterium</taxon>
    </lineage>
</organism>
<dbReference type="Pfam" id="PF04542">
    <property type="entry name" value="Sigma70_r2"/>
    <property type="match status" value="1"/>
</dbReference>
<dbReference type="GO" id="GO:0003677">
    <property type="term" value="F:DNA binding"/>
    <property type="evidence" value="ECO:0007669"/>
    <property type="project" value="UniProtKB-KW"/>
</dbReference>
<proteinExistence type="inferred from homology"/>
<feature type="region of interest" description="Disordered" evidence="6">
    <location>
        <begin position="19"/>
        <end position="46"/>
    </location>
</feature>
<name>A0A543BAN1_9MICO</name>
<dbReference type="Gene3D" id="1.10.10.10">
    <property type="entry name" value="Winged helix-like DNA-binding domain superfamily/Winged helix DNA-binding domain"/>
    <property type="match status" value="1"/>
</dbReference>
<evidence type="ECO:0000256" key="4">
    <source>
        <dbReference type="ARBA" id="ARBA00023125"/>
    </source>
</evidence>
<dbReference type="InterPro" id="IPR013324">
    <property type="entry name" value="RNA_pol_sigma_r3/r4-like"/>
</dbReference>
<dbReference type="SUPFAM" id="SSF88659">
    <property type="entry name" value="Sigma3 and sigma4 domains of RNA polymerase sigma factors"/>
    <property type="match status" value="1"/>
</dbReference>
<keyword evidence="10" id="KW-1185">Reference proteome</keyword>
<dbReference type="SUPFAM" id="SSF88946">
    <property type="entry name" value="Sigma2 domain of RNA polymerase sigma factors"/>
    <property type="match status" value="1"/>
</dbReference>
<dbReference type="PANTHER" id="PTHR43133">
    <property type="entry name" value="RNA POLYMERASE ECF-TYPE SIGMA FACTO"/>
    <property type="match status" value="1"/>
</dbReference>
<evidence type="ECO:0000256" key="2">
    <source>
        <dbReference type="ARBA" id="ARBA00023015"/>
    </source>
</evidence>
<dbReference type="InterPro" id="IPR014284">
    <property type="entry name" value="RNA_pol_sigma-70_dom"/>
</dbReference>
<comment type="similarity">
    <text evidence="1">Belongs to the sigma-70 factor family. ECF subfamily.</text>
</comment>
<evidence type="ECO:0000256" key="5">
    <source>
        <dbReference type="ARBA" id="ARBA00023163"/>
    </source>
</evidence>
<dbReference type="NCBIfam" id="TIGR02937">
    <property type="entry name" value="sigma70-ECF"/>
    <property type="match status" value="1"/>
</dbReference>
<feature type="domain" description="RNA polymerase sigma factor 70 region 4 type 2" evidence="8">
    <location>
        <begin position="149"/>
        <end position="200"/>
    </location>
</feature>
<accession>A0A543BAN1</accession>
<dbReference type="AlphaFoldDB" id="A0A543BAN1"/>
<gene>
    <name evidence="9" type="ORF">FB560_3371</name>
</gene>
<keyword evidence="3" id="KW-0731">Sigma factor</keyword>
<sequence>MFSFGVVGTLRIAFAGASPSADRSTGARRLSRRRHKSESTRAAHPQGTELKDVVFRRLFDDYWPRVHRHLECYIDDDDEVDEITAEIFTVAWRKLDADRPMPLTWFLRAANNKLRDRSRRDRSRDRALEALVRGLESPSEELDPMEVLALRTALTTLSARERQIVVLTYWDDLSAGEVAEVLRTSQSAVWTMLTRARTKLRAQLESGGEGS</sequence>
<dbReference type="Proteomes" id="UP000317209">
    <property type="component" value="Unassembled WGS sequence"/>
</dbReference>
<keyword evidence="5" id="KW-0804">Transcription</keyword>